<feature type="coiled-coil region" evidence="1">
    <location>
        <begin position="278"/>
        <end position="305"/>
    </location>
</feature>
<keyword evidence="4" id="KW-1185">Reference proteome</keyword>
<reference evidence="3 4" key="1">
    <citation type="journal article" date="2015" name="Nat. Commun.">
        <title>Lucilia cuprina genome unlocks parasitic fly biology to underpin future interventions.</title>
        <authorList>
            <person name="Anstead C.A."/>
            <person name="Korhonen P.K."/>
            <person name="Young N.D."/>
            <person name="Hall R.S."/>
            <person name="Jex A.R."/>
            <person name="Murali S.C."/>
            <person name="Hughes D.S."/>
            <person name="Lee S.F."/>
            <person name="Perry T."/>
            <person name="Stroehlein A.J."/>
            <person name="Ansell B.R."/>
            <person name="Breugelmans B."/>
            <person name="Hofmann A."/>
            <person name="Qu J."/>
            <person name="Dugan S."/>
            <person name="Lee S.L."/>
            <person name="Chao H."/>
            <person name="Dinh H."/>
            <person name="Han Y."/>
            <person name="Doddapaneni H.V."/>
            <person name="Worley K.C."/>
            <person name="Muzny D.M."/>
            <person name="Ioannidis P."/>
            <person name="Waterhouse R.M."/>
            <person name="Zdobnov E.M."/>
            <person name="James P.J."/>
            <person name="Bagnall N.H."/>
            <person name="Kotze A.C."/>
            <person name="Gibbs R.A."/>
            <person name="Richards S."/>
            <person name="Batterham P."/>
            <person name="Gasser R.B."/>
        </authorList>
    </citation>
    <scope>NUCLEOTIDE SEQUENCE [LARGE SCALE GENOMIC DNA]</scope>
    <source>
        <strain evidence="3 4">LS</strain>
        <tissue evidence="3">Full body</tissue>
    </source>
</reference>
<feature type="region of interest" description="Disordered" evidence="2">
    <location>
        <begin position="251"/>
        <end position="272"/>
    </location>
</feature>
<dbReference type="AlphaFoldDB" id="A0A0L0CHQ4"/>
<keyword evidence="1" id="KW-0175">Coiled coil</keyword>
<evidence type="ECO:0000313" key="4">
    <source>
        <dbReference type="Proteomes" id="UP000037069"/>
    </source>
</evidence>
<evidence type="ECO:0000256" key="2">
    <source>
        <dbReference type="SAM" id="MobiDB-lite"/>
    </source>
</evidence>
<organism evidence="3 4">
    <name type="scientific">Lucilia cuprina</name>
    <name type="common">Green bottle fly</name>
    <name type="synonym">Australian sheep blowfly</name>
    <dbReference type="NCBI Taxonomy" id="7375"/>
    <lineage>
        <taxon>Eukaryota</taxon>
        <taxon>Metazoa</taxon>
        <taxon>Ecdysozoa</taxon>
        <taxon>Arthropoda</taxon>
        <taxon>Hexapoda</taxon>
        <taxon>Insecta</taxon>
        <taxon>Pterygota</taxon>
        <taxon>Neoptera</taxon>
        <taxon>Endopterygota</taxon>
        <taxon>Diptera</taxon>
        <taxon>Brachycera</taxon>
        <taxon>Muscomorpha</taxon>
        <taxon>Oestroidea</taxon>
        <taxon>Calliphoridae</taxon>
        <taxon>Luciliinae</taxon>
        <taxon>Lucilia</taxon>
    </lineage>
</organism>
<proteinExistence type="predicted"/>
<protein>
    <submittedName>
        <fullName evidence="3">Uncharacterized protein</fullName>
    </submittedName>
</protein>
<dbReference type="EMBL" id="JRES01000384">
    <property type="protein sequence ID" value="KNC31747.1"/>
    <property type="molecule type" value="Genomic_DNA"/>
</dbReference>
<feature type="compositionally biased region" description="Basic and acidic residues" evidence="2">
    <location>
        <begin position="114"/>
        <end position="125"/>
    </location>
</feature>
<feature type="compositionally biased region" description="Basic and acidic residues" evidence="2">
    <location>
        <begin position="96"/>
        <end position="105"/>
    </location>
</feature>
<accession>A0A0L0CHQ4</accession>
<dbReference type="Proteomes" id="UP000037069">
    <property type="component" value="Unassembled WGS sequence"/>
</dbReference>
<evidence type="ECO:0000256" key="1">
    <source>
        <dbReference type="SAM" id="Coils"/>
    </source>
</evidence>
<name>A0A0L0CHQ4_LUCCU</name>
<sequence>MAIKPEKTHASNLEVFTQCSSLKQTINSAFNTKEKEKQRRMKLKFISQHLTRIIIVLVVLNTKLIVSQIHHAPITAQHLQQHHSYHGDFYKHHQTEEGNLQKDEEAASPQHNSYSERKTSNDHYSSHHHHHGQFHFNHLHLRELAESAKDPKNLRNGIYHDGAITFDLGLPNYEILNPHDPPEIITPDHPHYEEQLNHIKKTNNFTIEDFGVTPMPDTETISETTFFESDTTTDSTTITTTDIPETTATTKRFSSNQTKAATTKTTTPSPMKKFKNIKSDIEKHLSKTKEKLRILNNELDLKNIKSKISSTPSANNVTEFKFVIRKNIKQRPAPFRVSHTNSFNYFKQQNQKDFSDKTSAKIPVPPLETDSKIMKSFYGQSVLLPANRLHNPSYTYGVGNVLTSTPYHRHFTYSNNYLPSPNQGNYGALHNNDGLYHWLSSTERTLTATKELIK</sequence>
<gene>
    <name evidence="3" type="ORF">FF38_10228</name>
</gene>
<feature type="region of interest" description="Disordered" evidence="2">
    <location>
        <begin position="96"/>
        <end position="132"/>
    </location>
</feature>
<feature type="compositionally biased region" description="Low complexity" evidence="2">
    <location>
        <begin position="258"/>
        <end position="267"/>
    </location>
</feature>
<comment type="caution">
    <text evidence="3">The sequence shown here is derived from an EMBL/GenBank/DDBJ whole genome shotgun (WGS) entry which is preliminary data.</text>
</comment>
<evidence type="ECO:0000313" key="3">
    <source>
        <dbReference type="EMBL" id="KNC31747.1"/>
    </source>
</evidence>
<dbReference type="STRING" id="7375.A0A0L0CHQ4"/>
<dbReference type="OrthoDB" id="8030445at2759"/>